<dbReference type="AlphaFoldDB" id="A0A1I7U251"/>
<protein>
    <submittedName>
        <fullName evidence="2">EIF3g domain-containing protein</fullName>
    </submittedName>
</protein>
<accession>A0A1I7U251</accession>
<sequence length="189" mass="21173">MTEAVPLVPNNRGQNNPTFKDIKQTTEASMTTMPKYNGESDDISFVKKTTESGGLRKDARRLSKLKYEQLSNEQKADFALLTQALSDRLRTQQGANKALNEFTSTKMNRLIELTKEDLEQKGAKDGEPAKKKQRIGCSYCRGPHSTQSCQIMDAKTRMVYAMDNGICIIGYIRDTAIDLQRARSVNGLT</sequence>
<keyword evidence="1" id="KW-1185">Reference proteome</keyword>
<dbReference type="STRING" id="1561998.A0A1I7U251"/>
<organism evidence="1 2">
    <name type="scientific">Caenorhabditis tropicalis</name>
    <dbReference type="NCBI Taxonomy" id="1561998"/>
    <lineage>
        <taxon>Eukaryota</taxon>
        <taxon>Metazoa</taxon>
        <taxon>Ecdysozoa</taxon>
        <taxon>Nematoda</taxon>
        <taxon>Chromadorea</taxon>
        <taxon>Rhabditida</taxon>
        <taxon>Rhabditina</taxon>
        <taxon>Rhabditomorpha</taxon>
        <taxon>Rhabditoidea</taxon>
        <taxon>Rhabditidae</taxon>
        <taxon>Peloderinae</taxon>
        <taxon>Caenorhabditis</taxon>
    </lineage>
</organism>
<proteinExistence type="predicted"/>
<evidence type="ECO:0000313" key="1">
    <source>
        <dbReference type="Proteomes" id="UP000095282"/>
    </source>
</evidence>
<dbReference type="Proteomes" id="UP000095282">
    <property type="component" value="Unplaced"/>
</dbReference>
<reference evidence="2" key="1">
    <citation type="submission" date="2016-11" db="UniProtKB">
        <authorList>
            <consortium name="WormBaseParasite"/>
        </authorList>
    </citation>
    <scope>IDENTIFICATION</scope>
</reference>
<name>A0A1I7U251_9PELO</name>
<dbReference type="WBParaSite" id="Csp11.Scaffold629.g14083.t1">
    <property type="protein sequence ID" value="Csp11.Scaffold629.g14083.t1"/>
    <property type="gene ID" value="Csp11.Scaffold629.g14083"/>
</dbReference>
<evidence type="ECO:0000313" key="2">
    <source>
        <dbReference type="WBParaSite" id="Csp11.Scaffold629.g14083.t1"/>
    </source>
</evidence>